<protein>
    <submittedName>
        <fullName evidence="9">MFS transporter</fullName>
    </submittedName>
</protein>
<dbReference type="PROSITE" id="PS50850">
    <property type="entry name" value="MFS"/>
    <property type="match status" value="1"/>
</dbReference>
<feature type="transmembrane region" description="Helical" evidence="7">
    <location>
        <begin position="109"/>
        <end position="133"/>
    </location>
</feature>
<keyword evidence="10" id="KW-1185">Reference proteome</keyword>
<comment type="subcellular location">
    <subcellularLocation>
        <location evidence="1">Cell membrane</location>
        <topology evidence="1">Multi-pass membrane protein</topology>
    </subcellularLocation>
</comment>
<evidence type="ECO:0000256" key="1">
    <source>
        <dbReference type="ARBA" id="ARBA00004651"/>
    </source>
</evidence>
<keyword evidence="4 7" id="KW-0812">Transmembrane</keyword>
<evidence type="ECO:0000256" key="7">
    <source>
        <dbReference type="SAM" id="Phobius"/>
    </source>
</evidence>
<gene>
    <name evidence="9" type="ORF">AZF04_03800</name>
</gene>
<dbReference type="AlphaFoldDB" id="A0A162E6W5"/>
<dbReference type="Gene3D" id="1.20.1250.20">
    <property type="entry name" value="MFS general substrate transporter like domains"/>
    <property type="match status" value="1"/>
</dbReference>
<evidence type="ECO:0000313" key="10">
    <source>
        <dbReference type="Proteomes" id="UP000075806"/>
    </source>
</evidence>
<dbReference type="FunFam" id="1.20.1720.10:FF:000004">
    <property type="entry name" value="EmrB/QacA family drug resistance transporter"/>
    <property type="match status" value="1"/>
</dbReference>
<evidence type="ECO:0000256" key="5">
    <source>
        <dbReference type="ARBA" id="ARBA00022989"/>
    </source>
</evidence>
<dbReference type="SUPFAM" id="SSF103473">
    <property type="entry name" value="MFS general substrate transporter"/>
    <property type="match status" value="1"/>
</dbReference>
<dbReference type="OrthoDB" id="9807274at2"/>
<feature type="transmembrane region" description="Helical" evidence="7">
    <location>
        <begin position="83"/>
        <end position="103"/>
    </location>
</feature>
<dbReference type="PRINTS" id="PR01036">
    <property type="entry name" value="TCRTETB"/>
</dbReference>
<evidence type="ECO:0000256" key="4">
    <source>
        <dbReference type="ARBA" id="ARBA00022692"/>
    </source>
</evidence>
<dbReference type="Proteomes" id="UP000075806">
    <property type="component" value="Unassembled WGS sequence"/>
</dbReference>
<evidence type="ECO:0000256" key="6">
    <source>
        <dbReference type="ARBA" id="ARBA00023136"/>
    </source>
</evidence>
<feature type="domain" description="Major facilitator superfamily (MFS) profile" evidence="8">
    <location>
        <begin position="19"/>
        <end position="500"/>
    </location>
</feature>
<dbReference type="Gene3D" id="1.20.1720.10">
    <property type="entry name" value="Multidrug resistance protein D"/>
    <property type="match status" value="1"/>
</dbReference>
<organism evidence="9 10">
    <name type="scientific">Alkalihalobacillus trypoxylicola</name>
    <dbReference type="NCBI Taxonomy" id="519424"/>
    <lineage>
        <taxon>Bacteria</taxon>
        <taxon>Bacillati</taxon>
        <taxon>Bacillota</taxon>
        <taxon>Bacilli</taxon>
        <taxon>Bacillales</taxon>
        <taxon>Bacillaceae</taxon>
        <taxon>Alkalihalobacillus</taxon>
    </lineage>
</organism>
<dbReference type="EMBL" id="LTAO01000012">
    <property type="protein sequence ID" value="KYG31911.1"/>
    <property type="molecule type" value="Genomic_DNA"/>
</dbReference>
<dbReference type="NCBIfam" id="TIGR00711">
    <property type="entry name" value="efflux_EmrB"/>
    <property type="match status" value="1"/>
</dbReference>
<dbReference type="GO" id="GO:0005886">
    <property type="term" value="C:plasma membrane"/>
    <property type="evidence" value="ECO:0007669"/>
    <property type="project" value="UniProtKB-SubCell"/>
</dbReference>
<dbReference type="InterPro" id="IPR020846">
    <property type="entry name" value="MFS_dom"/>
</dbReference>
<dbReference type="PANTHER" id="PTHR23501">
    <property type="entry name" value="MAJOR FACILITATOR SUPERFAMILY"/>
    <property type="match status" value="1"/>
</dbReference>
<dbReference type="PANTHER" id="PTHR23501:SF191">
    <property type="entry name" value="VACUOLAR BASIC AMINO ACID TRANSPORTER 4"/>
    <property type="match status" value="1"/>
</dbReference>
<comment type="caution">
    <text evidence="9">The sequence shown here is derived from an EMBL/GenBank/DDBJ whole genome shotgun (WGS) entry which is preliminary data.</text>
</comment>
<keyword evidence="3" id="KW-1003">Cell membrane</keyword>
<evidence type="ECO:0000313" key="9">
    <source>
        <dbReference type="EMBL" id="KYG31911.1"/>
    </source>
</evidence>
<dbReference type="CDD" id="cd17502">
    <property type="entry name" value="MFS_Azr1_MDR_like"/>
    <property type="match status" value="1"/>
</dbReference>
<dbReference type="STRING" id="519424.AZF04_03800"/>
<feature type="transmembrane region" description="Helical" evidence="7">
    <location>
        <begin position="235"/>
        <end position="251"/>
    </location>
</feature>
<name>A0A162E6W5_9BACI</name>
<dbReference type="GO" id="GO:0022857">
    <property type="term" value="F:transmembrane transporter activity"/>
    <property type="evidence" value="ECO:0007669"/>
    <property type="project" value="InterPro"/>
</dbReference>
<evidence type="ECO:0000256" key="2">
    <source>
        <dbReference type="ARBA" id="ARBA00022448"/>
    </source>
</evidence>
<keyword evidence="5 7" id="KW-1133">Transmembrane helix</keyword>
<feature type="transmembrane region" description="Helical" evidence="7">
    <location>
        <begin position="361"/>
        <end position="387"/>
    </location>
</feature>
<keyword evidence="6 7" id="KW-0472">Membrane</keyword>
<sequence>MKLMKNTGEKMKQNKRPFILFAIMLAMFVSAVEATIVATVMPGIVADLGGFSLFSWVFSAYLLMQVMTIPIYGKLSDMYGRKIIFSIGMFFFLVGSLLCGFSTSMEMLIIARLVQGLGAGAVQPMATTIVGDIYTKEERANIQGYLSSVWGISAVAGPLLGALIVSYFHWAWVFWVNIPLGIMAVILILVYLKEPVTKEKRQIDYSGAILLLTAILPVMLLFIQTGISWSWKEPIFWILILISCLSFGLFLRQEKRAKEPIMTLSLWREKEVWVSNIASFTTGAVLLAISSFLPTFVQGALLATPLVAGLTLTVISIGWPLSAMIAGKLMIKLGFRKTALIGGISFVIGSAWYSLLHFLPYPLLAGFGSFFIGMGMGFMTTTFIVMIQSNVPWKLRGEATSLNLFMRQLGGSVGVAFLGGLLNFQIKRSLESNQDQLSIEPSLDSISSLLEGGEETTISAFEQGIIQQGLSSGYLLLFSMIGVLAVISLLFVLFLPKKKPEKDLAQ</sequence>
<feature type="transmembrane region" description="Helical" evidence="7">
    <location>
        <begin position="204"/>
        <end position="223"/>
    </location>
</feature>
<dbReference type="InterPro" id="IPR036259">
    <property type="entry name" value="MFS_trans_sf"/>
</dbReference>
<reference evidence="9" key="1">
    <citation type="submission" date="2016-02" db="EMBL/GenBank/DDBJ databases">
        <title>Genome sequence of Bacillus trypoxylicola KCTC 13244(T).</title>
        <authorList>
            <person name="Jeong H."/>
            <person name="Park S.-H."/>
            <person name="Choi S.-K."/>
        </authorList>
    </citation>
    <scope>NUCLEOTIDE SEQUENCE [LARGE SCALE GENOMIC DNA]</scope>
    <source>
        <strain evidence="9">KCTC 13244</strain>
    </source>
</reference>
<keyword evidence="2" id="KW-0813">Transport</keyword>
<feature type="transmembrane region" description="Helical" evidence="7">
    <location>
        <begin position="145"/>
        <end position="168"/>
    </location>
</feature>
<accession>A0A162E6W5</accession>
<feature type="transmembrane region" description="Helical" evidence="7">
    <location>
        <begin position="338"/>
        <end position="355"/>
    </location>
</feature>
<feature type="transmembrane region" description="Helical" evidence="7">
    <location>
        <begin position="174"/>
        <end position="192"/>
    </location>
</feature>
<dbReference type="InterPro" id="IPR004638">
    <property type="entry name" value="EmrB-like"/>
</dbReference>
<dbReference type="Pfam" id="PF07690">
    <property type="entry name" value="MFS_1"/>
    <property type="match status" value="1"/>
</dbReference>
<proteinExistence type="predicted"/>
<feature type="transmembrane region" description="Helical" evidence="7">
    <location>
        <begin position="272"/>
        <end position="293"/>
    </location>
</feature>
<dbReference type="InterPro" id="IPR011701">
    <property type="entry name" value="MFS"/>
</dbReference>
<evidence type="ECO:0000256" key="3">
    <source>
        <dbReference type="ARBA" id="ARBA00022475"/>
    </source>
</evidence>
<feature type="transmembrane region" description="Helical" evidence="7">
    <location>
        <begin position="299"/>
        <end position="326"/>
    </location>
</feature>
<evidence type="ECO:0000259" key="8">
    <source>
        <dbReference type="PROSITE" id="PS50850"/>
    </source>
</evidence>
<feature type="transmembrane region" description="Helical" evidence="7">
    <location>
        <begin position="474"/>
        <end position="495"/>
    </location>
</feature>